<dbReference type="InterPro" id="IPR021068">
    <property type="entry name" value="HTH_DNA-bd"/>
</dbReference>
<comment type="caution">
    <text evidence="2">The sequence shown here is derived from an EMBL/GenBank/DDBJ whole genome shotgun (WGS) entry which is preliminary data.</text>
</comment>
<proteinExistence type="predicted"/>
<keyword evidence="3" id="KW-1185">Reference proteome</keyword>
<dbReference type="EMBL" id="JAVVDO010000038">
    <property type="protein sequence ID" value="MDT8332890.1"/>
    <property type="molecule type" value="Genomic_DNA"/>
</dbReference>
<name>A0ABU3MKN8_9PROT</name>
<protein>
    <submittedName>
        <fullName evidence="2">Helix-turn-helix domain-containing protein</fullName>
    </submittedName>
</protein>
<evidence type="ECO:0000313" key="2">
    <source>
        <dbReference type="EMBL" id="MDT8332890.1"/>
    </source>
</evidence>
<feature type="domain" description="HTH DNA binding" evidence="1">
    <location>
        <begin position="25"/>
        <end position="79"/>
    </location>
</feature>
<gene>
    <name evidence="2" type="ORF">RQ831_17685</name>
</gene>
<sequence length="81" mass="8726">VLDRLEVAQQQLAALAEGVRRSSSLPAATELVLRRPLVTAPQLVKGLGLTHQGALLILARLQEAWIVQEVTGRGSFRAFAV</sequence>
<feature type="non-terminal residue" evidence="2">
    <location>
        <position position="1"/>
    </location>
</feature>
<dbReference type="RefSeq" id="WP_314283822.1">
    <property type="nucleotide sequence ID" value="NZ_JAVVDO010000038.1"/>
</dbReference>
<dbReference type="Pfam" id="PF11972">
    <property type="entry name" value="HTH_13"/>
    <property type="match status" value="1"/>
</dbReference>
<accession>A0ABU3MKN8</accession>
<dbReference type="Proteomes" id="UP001258945">
    <property type="component" value="Unassembled WGS sequence"/>
</dbReference>
<evidence type="ECO:0000313" key="3">
    <source>
        <dbReference type="Proteomes" id="UP001258945"/>
    </source>
</evidence>
<organism evidence="2 3">
    <name type="scientific">Roseomonas gilardii</name>
    <dbReference type="NCBI Taxonomy" id="257708"/>
    <lineage>
        <taxon>Bacteria</taxon>
        <taxon>Pseudomonadati</taxon>
        <taxon>Pseudomonadota</taxon>
        <taxon>Alphaproteobacteria</taxon>
        <taxon>Acetobacterales</taxon>
        <taxon>Roseomonadaceae</taxon>
        <taxon>Roseomonas</taxon>
    </lineage>
</organism>
<reference evidence="2 3" key="1">
    <citation type="journal article" date="2019" name="Microb. Pathog.">
        <title>Comparison of VITEK 2, MALDI-TOF MS, 16S rRNA gene sequencing, and whole-genome sequencing for identification of Roseomonas mucosa.</title>
        <authorList>
            <person name="Rudolph W.W."/>
            <person name="Gunzer F."/>
            <person name="Trauth M."/>
            <person name="Bunk B."/>
            <person name="Bigge R."/>
            <person name="Schrottner P."/>
        </authorList>
    </citation>
    <scope>NUCLEOTIDE SEQUENCE [LARGE SCALE GENOMIC DNA]</scope>
    <source>
        <strain evidence="2 3">DSM 103800</strain>
    </source>
</reference>
<evidence type="ECO:0000259" key="1">
    <source>
        <dbReference type="Pfam" id="PF11972"/>
    </source>
</evidence>